<dbReference type="AlphaFoldDB" id="A0A399QTS4"/>
<comment type="caution">
    <text evidence="3">The sequence shown here is derived from an EMBL/GenBank/DDBJ whole genome shotgun (WGS) entry which is preliminary data.</text>
</comment>
<name>A0A399QTS4_9PROT</name>
<dbReference type="OrthoDB" id="9772207at2"/>
<feature type="domain" description="Glycoside hydrolase family 38 N-terminal" evidence="2">
    <location>
        <begin position="55"/>
        <end position="315"/>
    </location>
</feature>
<proteinExistence type="predicted"/>
<keyword evidence="1" id="KW-0732">Signal</keyword>
<evidence type="ECO:0000313" key="4">
    <source>
        <dbReference type="Proteomes" id="UP000265431"/>
    </source>
</evidence>
<feature type="signal peptide" evidence="1">
    <location>
        <begin position="1"/>
        <end position="27"/>
    </location>
</feature>
<dbReference type="GO" id="GO:0006013">
    <property type="term" value="P:mannose metabolic process"/>
    <property type="evidence" value="ECO:0007669"/>
    <property type="project" value="InterPro"/>
</dbReference>
<dbReference type="InterPro" id="IPR011330">
    <property type="entry name" value="Glyco_hydro/deAcase_b/a-brl"/>
</dbReference>
<organism evidence="3 4">
    <name type="scientific">Henriciella barbarensis</name>
    <dbReference type="NCBI Taxonomy" id="86342"/>
    <lineage>
        <taxon>Bacteria</taxon>
        <taxon>Pseudomonadati</taxon>
        <taxon>Pseudomonadota</taxon>
        <taxon>Alphaproteobacteria</taxon>
        <taxon>Hyphomonadales</taxon>
        <taxon>Hyphomonadaceae</taxon>
        <taxon>Henriciella</taxon>
    </lineage>
</organism>
<feature type="chain" id="PRO_5017331940" description="Glycoside hydrolase family 38 N-terminal domain-containing protein" evidence="1">
    <location>
        <begin position="28"/>
        <end position="888"/>
    </location>
</feature>
<evidence type="ECO:0000259" key="2">
    <source>
        <dbReference type="Pfam" id="PF01074"/>
    </source>
</evidence>
<accession>A0A399QTS4</accession>
<dbReference type="Proteomes" id="UP000265431">
    <property type="component" value="Unassembled WGS sequence"/>
</dbReference>
<dbReference type="EMBL" id="QWGB01000008">
    <property type="protein sequence ID" value="RIJ21644.1"/>
    <property type="molecule type" value="Genomic_DNA"/>
</dbReference>
<dbReference type="InterPro" id="IPR027291">
    <property type="entry name" value="Glyco_hydro_38_N_sf"/>
</dbReference>
<evidence type="ECO:0000256" key="1">
    <source>
        <dbReference type="SAM" id="SignalP"/>
    </source>
</evidence>
<gene>
    <name evidence="3" type="ORF">D1224_12870</name>
</gene>
<dbReference type="Gene3D" id="3.20.110.10">
    <property type="entry name" value="Glycoside hydrolase 38, N terminal domain"/>
    <property type="match status" value="1"/>
</dbReference>
<dbReference type="SUPFAM" id="SSF88713">
    <property type="entry name" value="Glycoside hydrolase/deacetylase"/>
    <property type="match status" value="1"/>
</dbReference>
<dbReference type="InterPro" id="IPR000602">
    <property type="entry name" value="Glyco_hydro_38_N"/>
</dbReference>
<sequence>MMQHRRLARCIGWLGAFISVLSAAVSAEVQPQAANSDQAIDLFETQSCEAAANPVWIVPNSHGTATGWLTGFAHERNYMVNNYGSLLEAQENVGYPFSFSEVPTAIAMKELAPADFKRFRAALGTGKVSIANAFMLEFEPSLVQAATIMRMGRSGAGWFEDVLGIRPDNAWFIDVLGVTPNMAEYLDLLDIRTMMHVRNAETRDQLYYLQAISGARITVASMNNYAQWRISYRETGPLPQHWREHMMRELYPEIPYQPEIPFVWPIGAGDYSAKPEDPQRLQEMTREVTDQTSRASCLGTLNDYWDSVFSSDLDQDELETITTPSLFAYNAFWGNLPQVKQGFRATESRLVATEIAASLQSLERADNYPAQRLDDIWWLLLLNADRALQWGAGAGDAFQGDGDWNYTDRDRSANERLDEMHDYFGHGYAFDPVAWRREYPFFWAATQTRPANSVCEASMLEDGVWCQGKLEAMGTVELESAAHELPMEEPFDGTVETDSLKVEFDLRSGDIVSLQSDGMVKLIEGRLNELVWYADHQTPEQNFSPTDLLAPRTGREVIGRTSEIEAEFKQYRGNVYTMVQVTSVADDGSHFERFVFIPHTGDQLRFQTVSKNVPYGRMLVARHDLEEPIEKSIRGTPFGYDRDRPRTGRGMEDVRASHDHLYLGLNETIAPASLWSSHHLENDRGIVLLDQGLSGREWGETFVDHFLMNAQPHYRGKENELYSGMPERTFNYAIIASTGEDVARSARAAKEGVYPLMETGRLRRGIEVSDTIVVETVARTKNEIRVLAQNYSSTETRATIRIPWPHISANLTGSEAMQDGELVPQTENSTAALYAFAVAPGDAFELVLKTLEPVAEVAIREGWEDLVPPSKLHRLSFRDTSLLGHPPE</sequence>
<keyword evidence="4" id="KW-1185">Reference proteome</keyword>
<reference evidence="3 4" key="1">
    <citation type="submission" date="2018-08" db="EMBL/GenBank/DDBJ databases">
        <title>Henriciella mobilis sp. nov., isolated from seawater.</title>
        <authorList>
            <person name="Cheng H."/>
            <person name="Wu Y.-H."/>
            <person name="Xu X.-W."/>
            <person name="Guo L.-L."/>
        </authorList>
    </citation>
    <scope>NUCLEOTIDE SEQUENCE [LARGE SCALE GENOMIC DNA]</scope>
    <source>
        <strain evidence="3 4">CCUG66934</strain>
    </source>
</reference>
<dbReference type="Pfam" id="PF01074">
    <property type="entry name" value="Glyco_hydro_38N"/>
    <property type="match status" value="1"/>
</dbReference>
<evidence type="ECO:0000313" key="3">
    <source>
        <dbReference type="EMBL" id="RIJ21644.1"/>
    </source>
</evidence>
<dbReference type="GO" id="GO:0004559">
    <property type="term" value="F:alpha-mannosidase activity"/>
    <property type="evidence" value="ECO:0007669"/>
    <property type="project" value="InterPro"/>
</dbReference>
<protein>
    <recommendedName>
        <fullName evidence="2">Glycoside hydrolase family 38 N-terminal domain-containing protein</fullName>
    </recommendedName>
</protein>